<feature type="transmembrane region" description="Helical" evidence="1">
    <location>
        <begin position="15"/>
        <end position="34"/>
    </location>
</feature>
<keyword evidence="1" id="KW-1133">Transmembrane helix</keyword>
<evidence type="ECO:0000313" key="3">
    <source>
        <dbReference type="Proteomes" id="UP000019109"/>
    </source>
</evidence>
<dbReference type="AlphaFoldDB" id="W4V2F2"/>
<dbReference type="EMBL" id="BAVR01000005">
    <property type="protein sequence ID" value="GAE87312.1"/>
    <property type="molecule type" value="Genomic_DNA"/>
</dbReference>
<keyword evidence="1" id="KW-0472">Membrane</keyword>
<gene>
    <name evidence="2" type="ORF">JCM21531_667</name>
</gene>
<sequence>MSKKIGIIDLGSNSVRLVIFEIMPVVPLGLLMTLKIP</sequence>
<proteinExistence type="predicted"/>
<name>W4V2F2_9FIRM</name>
<keyword evidence="1" id="KW-0812">Transmembrane</keyword>
<evidence type="ECO:0000256" key="1">
    <source>
        <dbReference type="SAM" id="Phobius"/>
    </source>
</evidence>
<protein>
    <submittedName>
        <fullName evidence="2">Exopolyphosphatase</fullName>
    </submittedName>
</protein>
<comment type="caution">
    <text evidence="2">The sequence shown here is derived from an EMBL/GenBank/DDBJ whole genome shotgun (WGS) entry which is preliminary data.</text>
</comment>
<evidence type="ECO:0000313" key="2">
    <source>
        <dbReference type="EMBL" id="GAE87312.1"/>
    </source>
</evidence>
<accession>W4V2F2</accession>
<dbReference type="STRING" id="1294263.JCM21531_667"/>
<organism evidence="2 3">
    <name type="scientific">Acetivibrio straminisolvens JCM 21531</name>
    <dbReference type="NCBI Taxonomy" id="1294263"/>
    <lineage>
        <taxon>Bacteria</taxon>
        <taxon>Bacillati</taxon>
        <taxon>Bacillota</taxon>
        <taxon>Clostridia</taxon>
        <taxon>Eubacteriales</taxon>
        <taxon>Oscillospiraceae</taxon>
        <taxon>Acetivibrio</taxon>
    </lineage>
</organism>
<keyword evidence="3" id="KW-1185">Reference proteome</keyword>
<dbReference type="Proteomes" id="UP000019109">
    <property type="component" value="Unassembled WGS sequence"/>
</dbReference>
<reference evidence="2" key="1">
    <citation type="journal article" date="2014" name="Genome Announc.">
        <title>Draft Genome Sequence of Clostridium straminisolvens Strain JCM 21531T, Isolated from a Cellulose-Degrading Bacterial Community.</title>
        <authorList>
            <person name="Yuki M."/>
            <person name="Oshima K."/>
            <person name="Suda W."/>
            <person name="Sakamoto M."/>
            <person name="Kitamura K."/>
            <person name="Iida T."/>
            <person name="Hattori M."/>
            <person name="Ohkuma M."/>
        </authorList>
    </citation>
    <scope>NUCLEOTIDE SEQUENCE [LARGE SCALE GENOMIC DNA]</scope>
    <source>
        <strain evidence="2">JCM 21531</strain>
    </source>
</reference>